<dbReference type="AlphaFoldDB" id="A0AAN0P8B1"/>
<dbReference type="Proteomes" id="UP000000392">
    <property type="component" value="Chromosome"/>
</dbReference>
<evidence type="ECO:0000313" key="1">
    <source>
        <dbReference type="EMBL" id="ADI90667.1"/>
    </source>
</evidence>
<dbReference type="EMBL" id="CP002080">
    <property type="protein sequence ID" value="ADI90667.1"/>
    <property type="molecule type" value="Genomic_DNA"/>
</dbReference>
<sequence length="43" mass="4792">MADNAIEFETLGLVLLIIYPDTSCGGIFQFHQDFVGKGIQFLE</sequence>
<accession>A0AAN0P8B1</accession>
<gene>
    <name evidence="1" type="ordered locus">AOLE_08890</name>
</gene>
<organism evidence="1 2">
    <name type="scientific">Acinetobacter oleivorans (strain JCM 16667 / KCTC 23045 / DR1)</name>
    <dbReference type="NCBI Taxonomy" id="436717"/>
    <lineage>
        <taxon>Bacteria</taxon>
        <taxon>Pseudomonadati</taxon>
        <taxon>Pseudomonadota</taxon>
        <taxon>Gammaproteobacteria</taxon>
        <taxon>Moraxellales</taxon>
        <taxon>Moraxellaceae</taxon>
        <taxon>Acinetobacter</taxon>
    </lineage>
</organism>
<dbReference type="KEGG" id="acd:AOLE_08890"/>
<proteinExistence type="predicted"/>
<name>A0AAN0P8B1_ACISD</name>
<protein>
    <submittedName>
        <fullName evidence="1">Uncharacterized protein</fullName>
    </submittedName>
</protein>
<reference evidence="1 2" key="1">
    <citation type="journal article" date="2010" name="J. Bacteriol.">
        <title>Complete genome sequence of the diesel-degrading Acinetobacter sp. strain DR1.</title>
        <authorList>
            <person name="Jung J."/>
            <person name="Baek J.H."/>
            <person name="Park W."/>
        </authorList>
    </citation>
    <scope>NUCLEOTIDE SEQUENCE [LARGE SCALE GENOMIC DNA]</scope>
    <source>
        <strain evidence="2">JCM 16667 / KCTC 23045 / DR1</strain>
    </source>
</reference>
<evidence type="ECO:0000313" key="2">
    <source>
        <dbReference type="Proteomes" id="UP000000392"/>
    </source>
</evidence>